<evidence type="ECO:0000256" key="8">
    <source>
        <dbReference type="RuleBase" id="RU362002"/>
    </source>
</evidence>
<evidence type="ECO:0000313" key="10">
    <source>
        <dbReference type="EMBL" id="AKI96765.1"/>
    </source>
</evidence>
<feature type="transmembrane region" description="Helical" evidence="8">
    <location>
        <begin position="322"/>
        <end position="345"/>
    </location>
</feature>
<feature type="domain" description="Ammonium transporter AmtB-like" evidence="9">
    <location>
        <begin position="21"/>
        <end position="413"/>
    </location>
</feature>
<dbReference type="PATRIC" id="fig|1330330.3.peg.375"/>
<feature type="transmembrane region" description="Helical" evidence="8">
    <location>
        <begin position="139"/>
        <end position="161"/>
    </location>
</feature>
<dbReference type="NCBIfam" id="TIGR00836">
    <property type="entry name" value="amt"/>
    <property type="match status" value="1"/>
</dbReference>
<dbReference type="PANTHER" id="PTHR43029">
    <property type="entry name" value="AMMONIUM TRANSPORTER MEP2"/>
    <property type="match status" value="1"/>
</dbReference>
<feature type="transmembrane region" description="Helical" evidence="8">
    <location>
        <begin position="105"/>
        <end position="127"/>
    </location>
</feature>
<organism evidence="10 11">
    <name type="scientific">Kosmotoga pacifica</name>
    <dbReference type="NCBI Taxonomy" id="1330330"/>
    <lineage>
        <taxon>Bacteria</taxon>
        <taxon>Thermotogati</taxon>
        <taxon>Thermotogota</taxon>
        <taxon>Thermotogae</taxon>
        <taxon>Kosmotogales</taxon>
        <taxon>Kosmotogaceae</taxon>
        <taxon>Kosmotoga</taxon>
    </lineage>
</organism>
<comment type="subcellular location">
    <subcellularLocation>
        <location evidence="8">Cell membrane</location>
        <topology evidence="8">Multi-pass membrane protein</topology>
    </subcellularLocation>
    <subcellularLocation>
        <location evidence="1">Membrane</location>
        <topology evidence="1">Multi-pass membrane protein</topology>
    </subcellularLocation>
</comment>
<evidence type="ECO:0000256" key="6">
    <source>
        <dbReference type="ARBA" id="ARBA00023136"/>
    </source>
</evidence>
<evidence type="ECO:0000256" key="2">
    <source>
        <dbReference type="ARBA" id="ARBA00005887"/>
    </source>
</evidence>
<keyword evidence="4 8" id="KW-0812">Transmembrane</keyword>
<reference evidence="10 11" key="1">
    <citation type="submission" date="2015-04" db="EMBL/GenBank/DDBJ databases">
        <title>Complete Genome Sequence of Kosmotoga pacifica SLHLJ1.</title>
        <authorList>
            <person name="Jiang L.J."/>
            <person name="Shao Z.Z."/>
            <person name="Jebbar M."/>
        </authorList>
    </citation>
    <scope>NUCLEOTIDE SEQUENCE [LARGE SCALE GENOMIC DNA]</scope>
    <source>
        <strain evidence="10 11">SLHLJ1</strain>
    </source>
</reference>
<dbReference type="InterPro" id="IPR029020">
    <property type="entry name" value="Ammonium/urea_transptr"/>
</dbReference>
<comment type="similarity">
    <text evidence="2 8">Belongs to the ammonia transporter channel (TC 1.A.11.2) family.</text>
</comment>
<feature type="transmembrane region" description="Helical" evidence="8">
    <location>
        <begin position="236"/>
        <end position="260"/>
    </location>
</feature>
<dbReference type="SUPFAM" id="SSF111352">
    <property type="entry name" value="Ammonium transporter"/>
    <property type="match status" value="1"/>
</dbReference>
<dbReference type="EMBL" id="CP011232">
    <property type="protein sequence ID" value="AKI96765.1"/>
    <property type="molecule type" value="Genomic_DNA"/>
</dbReference>
<evidence type="ECO:0000256" key="3">
    <source>
        <dbReference type="ARBA" id="ARBA00022448"/>
    </source>
</evidence>
<dbReference type="InterPro" id="IPR018047">
    <property type="entry name" value="Ammonium_transpt_CS"/>
</dbReference>
<feature type="transmembrane region" description="Helical" evidence="8">
    <location>
        <begin position="294"/>
        <end position="310"/>
    </location>
</feature>
<dbReference type="InterPro" id="IPR001905">
    <property type="entry name" value="Ammonium_transpt"/>
</dbReference>
<feature type="transmembrane region" description="Helical" evidence="8">
    <location>
        <begin position="206"/>
        <end position="224"/>
    </location>
</feature>
<accession>A0A0G2Z572</accession>
<keyword evidence="11" id="KW-1185">Reference proteome</keyword>
<evidence type="ECO:0000313" key="11">
    <source>
        <dbReference type="Proteomes" id="UP000035159"/>
    </source>
</evidence>
<dbReference type="PROSITE" id="PS01219">
    <property type="entry name" value="AMMONIUM_TRANSP"/>
    <property type="match status" value="1"/>
</dbReference>
<keyword evidence="6 8" id="KW-0472">Membrane</keyword>
<dbReference type="Gene3D" id="1.10.3430.10">
    <property type="entry name" value="Ammonium transporter AmtB like domains"/>
    <property type="match status" value="1"/>
</dbReference>
<dbReference type="PANTHER" id="PTHR43029:SF10">
    <property type="entry name" value="AMMONIUM TRANSPORTER MEP2"/>
    <property type="match status" value="1"/>
</dbReference>
<feature type="transmembrane region" description="Helical" evidence="8">
    <location>
        <begin position="267"/>
        <end position="288"/>
    </location>
</feature>
<keyword evidence="7 8" id="KW-0924">Ammonia transport</keyword>
<feature type="transmembrane region" description="Helical" evidence="8">
    <location>
        <begin position="365"/>
        <end position="386"/>
    </location>
</feature>
<evidence type="ECO:0000256" key="4">
    <source>
        <dbReference type="ARBA" id="ARBA00022692"/>
    </source>
</evidence>
<dbReference type="RefSeq" id="WP_047753900.1">
    <property type="nucleotide sequence ID" value="NZ_CAJUHA010000004.1"/>
</dbReference>
<dbReference type="GO" id="GO:0005886">
    <property type="term" value="C:plasma membrane"/>
    <property type="evidence" value="ECO:0007669"/>
    <property type="project" value="UniProtKB-SubCell"/>
</dbReference>
<dbReference type="InterPro" id="IPR024041">
    <property type="entry name" value="NH4_transpt_AmtB-like_dom"/>
</dbReference>
<feature type="transmembrane region" description="Helical" evidence="8">
    <location>
        <begin position="20"/>
        <end position="43"/>
    </location>
</feature>
<dbReference type="GO" id="GO:0008519">
    <property type="term" value="F:ammonium channel activity"/>
    <property type="evidence" value="ECO:0007669"/>
    <property type="project" value="InterPro"/>
</dbReference>
<proteinExistence type="inferred from homology"/>
<feature type="transmembrane region" description="Helical" evidence="8">
    <location>
        <begin position="173"/>
        <end position="194"/>
    </location>
</feature>
<dbReference type="Pfam" id="PF00909">
    <property type="entry name" value="Ammonium_transp"/>
    <property type="match status" value="1"/>
</dbReference>
<evidence type="ECO:0000256" key="1">
    <source>
        <dbReference type="ARBA" id="ARBA00004141"/>
    </source>
</evidence>
<feature type="transmembrane region" description="Helical" evidence="8">
    <location>
        <begin position="64"/>
        <end position="85"/>
    </location>
</feature>
<gene>
    <name evidence="10" type="ORF">IX53_01825</name>
</gene>
<evidence type="ECO:0000259" key="9">
    <source>
        <dbReference type="Pfam" id="PF00909"/>
    </source>
</evidence>
<sequence length="415" mass="44926">MVEKQLKEEVKKVFDTGNTGFMLVATSLVMLMTPGLAFFYGGLVSRKNVLTIMMQSFVSMGWTTILWVTVGFTMCFGGDIGGIIGNGKYLFLHGISLSTAFGSNMGIPMLVFVAYQMMFAIITPALITGAFADRVRFKAYMIFLTVWLLFVYFPLVHMVWGGGLFQQWGVLDFAGGIVVHASAGFAALASVFFVGKRKVKNMRPHSIPLVALGTALLWFGWYGFNAGSELRVDSVTVSAFLNTDVAASFAAITWLVLAVIFEKKPKVLGMLTGAVAGLATITPAAGYVSVQTSMLIGIIASLVGYAAIAYKNKKAWDDALDVWGVHGMGGYVGILLLGLFASTNVNPNGANGLFFGDASFFLKEFVAVTVTAIYAFVFTYVALWLINKITPVRVSEETETNGLDLFEFGEEAYVE</sequence>
<protein>
    <recommendedName>
        <fullName evidence="8">Ammonium transporter</fullName>
    </recommendedName>
</protein>
<name>A0A0G2Z572_9BACT</name>
<dbReference type="STRING" id="1330330.IX53_01825"/>
<dbReference type="OrthoDB" id="9814202at2"/>
<dbReference type="Proteomes" id="UP000035159">
    <property type="component" value="Chromosome"/>
</dbReference>
<keyword evidence="5 8" id="KW-1133">Transmembrane helix</keyword>
<keyword evidence="3 8" id="KW-0813">Transport</keyword>
<evidence type="ECO:0000256" key="5">
    <source>
        <dbReference type="ARBA" id="ARBA00022989"/>
    </source>
</evidence>
<dbReference type="KEGG" id="kpf:IX53_01825"/>
<evidence type="ECO:0000256" key="7">
    <source>
        <dbReference type="ARBA" id="ARBA00023177"/>
    </source>
</evidence>
<dbReference type="AlphaFoldDB" id="A0A0G2Z572"/>